<evidence type="ECO:0000313" key="3">
    <source>
        <dbReference type="Proteomes" id="UP001432099"/>
    </source>
</evidence>
<dbReference type="EMBL" id="AP028127">
    <property type="protein sequence ID" value="BEH90334.1"/>
    <property type="molecule type" value="Genomic_DNA"/>
</dbReference>
<dbReference type="Proteomes" id="UP001432099">
    <property type="component" value="Chromosome"/>
</dbReference>
<dbReference type="RefSeq" id="WP_262951049.1">
    <property type="nucleotide sequence ID" value="NZ_AP028127.1"/>
</dbReference>
<feature type="transmembrane region" description="Helical" evidence="1">
    <location>
        <begin position="17"/>
        <end position="37"/>
    </location>
</feature>
<keyword evidence="1" id="KW-0812">Transmembrane</keyword>
<feature type="transmembrane region" description="Helical" evidence="1">
    <location>
        <begin position="49"/>
        <end position="72"/>
    </location>
</feature>
<dbReference type="Pfam" id="PF12730">
    <property type="entry name" value="ABC2_membrane_4"/>
    <property type="match status" value="1"/>
</dbReference>
<evidence type="ECO:0000313" key="2">
    <source>
        <dbReference type="EMBL" id="BEH90334.1"/>
    </source>
</evidence>
<proteinExistence type="predicted"/>
<reference evidence="2" key="1">
    <citation type="journal article" date="2024" name="Int. J. Syst. Evol. Microbiol.">
        <title>Turicibacter faecis sp. nov., isolated from faeces of heart failure mouse model.</title>
        <authorList>
            <person name="Imamura Y."/>
            <person name="Motooka D."/>
            <person name="Nakajima Y."/>
            <person name="Ito S."/>
            <person name="Kitakaze M."/>
            <person name="Iida T."/>
            <person name="Nakamura S."/>
        </authorList>
    </citation>
    <scope>NUCLEOTIDE SEQUENCE</scope>
    <source>
        <strain evidence="2">TC023</strain>
    </source>
</reference>
<feature type="transmembrane region" description="Helical" evidence="1">
    <location>
        <begin position="93"/>
        <end position="126"/>
    </location>
</feature>
<keyword evidence="1" id="KW-0472">Membrane</keyword>
<organism evidence="2 3">
    <name type="scientific">Turicibacter faecis</name>
    <dbReference type="NCBI Taxonomy" id="2963365"/>
    <lineage>
        <taxon>Bacteria</taxon>
        <taxon>Bacillati</taxon>
        <taxon>Bacillota</taxon>
        <taxon>Erysipelotrichia</taxon>
        <taxon>Erysipelotrichales</taxon>
        <taxon>Turicibacteraceae</taxon>
        <taxon>Turicibacter</taxon>
    </lineage>
</organism>
<accession>A0ABN6ZB89</accession>
<feature type="transmembrane region" description="Helical" evidence="1">
    <location>
        <begin position="252"/>
        <end position="271"/>
    </location>
</feature>
<feature type="transmembrane region" description="Helical" evidence="1">
    <location>
        <begin position="132"/>
        <end position="158"/>
    </location>
</feature>
<sequence>MIRLLDAGFTRLKKSKVFLLICLFSIGFALFMLGVSYKDMKQYQEVIDVAQLLLNYSTMIGVVIAIFTSLFLGVEYSEGAIRNKISMGHKRTAIYLSNLILTSITSVFAYLLFMLVVGMIGIPLFGGITAPILMLVKVLGCILVAIVAYSSLFTFIAMMISNKTVMAITSIMVVFLMMMGSLTCLNILGMPKTIQTTTILNQETNEFKIEEMPNPKYPSATERKVYQTLLDINPAGQMFQLAGRTVPNLKALPLYSLGILIVFTGGGLALFKKKELK</sequence>
<protein>
    <recommendedName>
        <fullName evidence="4">ABC transporter permease</fullName>
    </recommendedName>
</protein>
<feature type="transmembrane region" description="Helical" evidence="1">
    <location>
        <begin position="165"/>
        <end position="188"/>
    </location>
</feature>
<evidence type="ECO:0000256" key="1">
    <source>
        <dbReference type="SAM" id="Phobius"/>
    </source>
</evidence>
<keyword evidence="1" id="KW-1133">Transmembrane helix</keyword>
<evidence type="ECO:0008006" key="4">
    <source>
        <dbReference type="Google" id="ProtNLM"/>
    </source>
</evidence>
<keyword evidence="3" id="KW-1185">Reference proteome</keyword>
<gene>
    <name evidence="2" type="ORF">T23_04360</name>
</gene>
<name>A0ABN6ZB89_9FIRM</name>